<dbReference type="PANTHER" id="PTHR45588:SF1">
    <property type="entry name" value="WW DOMAIN-CONTAINING PROTEIN"/>
    <property type="match status" value="1"/>
</dbReference>
<dbReference type="EMBL" id="ML978749">
    <property type="protein sequence ID" value="KAF2083993.1"/>
    <property type="molecule type" value="Genomic_DNA"/>
</dbReference>
<dbReference type="PANTHER" id="PTHR45588">
    <property type="entry name" value="TPR DOMAIN-CONTAINING PROTEIN"/>
    <property type="match status" value="1"/>
</dbReference>
<organism evidence="1 2">
    <name type="scientific">Saccharata proteae CBS 121410</name>
    <dbReference type="NCBI Taxonomy" id="1314787"/>
    <lineage>
        <taxon>Eukaryota</taxon>
        <taxon>Fungi</taxon>
        <taxon>Dikarya</taxon>
        <taxon>Ascomycota</taxon>
        <taxon>Pezizomycotina</taxon>
        <taxon>Dothideomycetes</taxon>
        <taxon>Dothideomycetes incertae sedis</taxon>
        <taxon>Botryosphaeriales</taxon>
        <taxon>Saccharataceae</taxon>
        <taxon>Saccharata</taxon>
    </lineage>
</organism>
<accession>A0A9P4HQA1</accession>
<name>A0A9P4HQA1_9PEZI</name>
<evidence type="ECO:0000313" key="1">
    <source>
        <dbReference type="EMBL" id="KAF2083993.1"/>
    </source>
</evidence>
<dbReference type="InterPro" id="IPR019734">
    <property type="entry name" value="TPR_rpt"/>
</dbReference>
<dbReference type="SMART" id="SM00028">
    <property type="entry name" value="TPR"/>
    <property type="match status" value="2"/>
</dbReference>
<reference evidence="1" key="1">
    <citation type="journal article" date="2020" name="Stud. Mycol.">
        <title>101 Dothideomycetes genomes: a test case for predicting lifestyles and emergence of pathogens.</title>
        <authorList>
            <person name="Haridas S."/>
            <person name="Albert R."/>
            <person name="Binder M."/>
            <person name="Bloem J."/>
            <person name="Labutti K."/>
            <person name="Salamov A."/>
            <person name="Andreopoulos B."/>
            <person name="Baker S."/>
            <person name="Barry K."/>
            <person name="Bills G."/>
            <person name="Bluhm B."/>
            <person name="Cannon C."/>
            <person name="Castanera R."/>
            <person name="Culley D."/>
            <person name="Daum C."/>
            <person name="Ezra D."/>
            <person name="Gonzalez J."/>
            <person name="Henrissat B."/>
            <person name="Kuo A."/>
            <person name="Liang C."/>
            <person name="Lipzen A."/>
            <person name="Lutzoni F."/>
            <person name="Magnuson J."/>
            <person name="Mondo S."/>
            <person name="Nolan M."/>
            <person name="Ohm R."/>
            <person name="Pangilinan J."/>
            <person name="Park H.-J."/>
            <person name="Ramirez L."/>
            <person name="Alfaro M."/>
            <person name="Sun H."/>
            <person name="Tritt A."/>
            <person name="Yoshinaga Y."/>
            <person name="Zwiers L.-H."/>
            <person name="Turgeon B."/>
            <person name="Goodwin S."/>
            <person name="Spatafora J."/>
            <person name="Crous P."/>
            <person name="Grigoriev I."/>
        </authorList>
    </citation>
    <scope>NUCLEOTIDE SEQUENCE</scope>
    <source>
        <strain evidence="1">CBS 121410</strain>
    </source>
</reference>
<dbReference type="AlphaFoldDB" id="A0A9P4HQA1"/>
<dbReference type="Proteomes" id="UP000799776">
    <property type="component" value="Unassembled WGS sequence"/>
</dbReference>
<evidence type="ECO:0000313" key="2">
    <source>
        <dbReference type="Proteomes" id="UP000799776"/>
    </source>
</evidence>
<protein>
    <submittedName>
        <fullName evidence="1">TPR domain protein</fullName>
    </submittedName>
</protein>
<dbReference type="InterPro" id="IPR011990">
    <property type="entry name" value="TPR-like_helical_dom_sf"/>
</dbReference>
<sequence length="556" mass="62420">MPSLSQLSSGEQYYNLGSFHRDVSTTSDEAQEWFNRGLVWAYAFNHPEARCCFEKAIAHDPTCVMAWWGIAYTSTAHYNKPWEAFGEEDLKDALDRIQDAVQHARSNFATVTPLEQALADAIQTRSPKGPEDKIFGACSQRYVDSMRSIYQNYSDDLDVATLYVDALLNLTPWQLWDLSTGKPSGPHTVEAKNILEKALTKESALKHPGLPHLYVHLMEMSPTPEAALTVADRLRGLVPDAGHLQHMPSHIDILIGDYRRAIASNLEAVEADEKILGKSGAMNFYSWYRMHDYQTLIYAAMFAGQSKIALETVERMEQHLPEEVLRMTAPPMADLLEGVLSTRAHALIRFGKWNEIIETKLPQDQELYCVTTAMTHYAKGIAYAATGNVALAEEQRSLLQSAAKRVPPTRMAFPNKVLDVLEIAKTMLDGELEYRKGNLDIAFKTLREAISKDDSLNYSEPWAWMLPTRHAYAALSLEQGRLEEAAEAYCADLGLGGTMPRARWHPNNVWALQGLAECWTRLGRTEQASLLQPQLNLALSIADVPIRSSCFCRRQS</sequence>
<dbReference type="SUPFAM" id="SSF48452">
    <property type="entry name" value="TPR-like"/>
    <property type="match status" value="2"/>
</dbReference>
<dbReference type="OrthoDB" id="414774at2759"/>
<comment type="caution">
    <text evidence="1">The sequence shown here is derived from an EMBL/GenBank/DDBJ whole genome shotgun (WGS) entry which is preliminary data.</text>
</comment>
<proteinExistence type="predicted"/>
<dbReference type="Gene3D" id="1.25.40.10">
    <property type="entry name" value="Tetratricopeptide repeat domain"/>
    <property type="match status" value="2"/>
</dbReference>
<gene>
    <name evidence="1" type="ORF">K490DRAFT_50231</name>
</gene>
<keyword evidence="2" id="KW-1185">Reference proteome</keyword>